<keyword evidence="3" id="KW-1185">Reference proteome</keyword>
<accession>A0AAD3TA04</accession>
<dbReference type="EMBL" id="BSYO01000028">
    <property type="protein sequence ID" value="GMH24737.1"/>
    <property type="molecule type" value="Genomic_DNA"/>
</dbReference>
<reference evidence="2" key="1">
    <citation type="submission" date="2023-05" db="EMBL/GenBank/DDBJ databases">
        <title>Nepenthes gracilis genome sequencing.</title>
        <authorList>
            <person name="Fukushima K."/>
        </authorList>
    </citation>
    <scope>NUCLEOTIDE SEQUENCE</scope>
    <source>
        <strain evidence="2">SING2019-196</strain>
    </source>
</reference>
<evidence type="ECO:0000256" key="1">
    <source>
        <dbReference type="SAM" id="MobiDB-lite"/>
    </source>
</evidence>
<comment type="caution">
    <text evidence="2">The sequence shown here is derived from an EMBL/GenBank/DDBJ whole genome shotgun (WGS) entry which is preliminary data.</text>
</comment>
<dbReference type="Proteomes" id="UP001279734">
    <property type="component" value="Unassembled WGS sequence"/>
</dbReference>
<organism evidence="2 3">
    <name type="scientific">Nepenthes gracilis</name>
    <name type="common">Slender pitcher plant</name>
    <dbReference type="NCBI Taxonomy" id="150966"/>
    <lineage>
        <taxon>Eukaryota</taxon>
        <taxon>Viridiplantae</taxon>
        <taxon>Streptophyta</taxon>
        <taxon>Embryophyta</taxon>
        <taxon>Tracheophyta</taxon>
        <taxon>Spermatophyta</taxon>
        <taxon>Magnoliopsida</taxon>
        <taxon>eudicotyledons</taxon>
        <taxon>Gunneridae</taxon>
        <taxon>Pentapetalae</taxon>
        <taxon>Caryophyllales</taxon>
        <taxon>Nepenthaceae</taxon>
        <taxon>Nepenthes</taxon>
    </lineage>
</organism>
<evidence type="ECO:0000313" key="3">
    <source>
        <dbReference type="Proteomes" id="UP001279734"/>
    </source>
</evidence>
<name>A0AAD3TA04_NEPGR</name>
<sequence length="96" mass="10215">MLRQPSQIKTEEQSSSPDRHDMATKQWAASPGSSFLDDDRPIVVWMWSAGGSLRGIGPIPPSSPRKVSKACRSAKGNESSMPPTLAARDPGAHGAC</sequence>
<feature type="region of interest" description="Disordered" evidence="1">
    <location>
        <begin position="1"/>
        <end position="36"/>
    </location>
</feature>
<feature type="region of interest" description="Disordered" evidence="1">
    <location>
        <begin position="53"/>
        <end position="96"/>
    </location>
</feature>
<protein>
    <submittedName>
        <fullName evidence="2">Uncharacterized protein</fullName>
    </submittedName>
</protein>
<dbReference type="AlphaFoldDB" id="A0AAD3TA04"/>
<proteinExistence type="predicted"/>
<evidence type="ECO:0000313" key="2">
    <source>
        <dbReference type="EMBL" id="GMH24737.1"/>
    </source>
</evidence>
<gene>
    <name evidence="2" type="ORF">Nepgr_026580</name>
</gene>
<feature type="compositionally biased region" description="Basic and acidic residues" evidence="1">
    <location>
        <begin position="9"/>
        <end position="23"/>
    </location>
</feature>